<dbReference type="InParanoid" id="D2VMR7"/>
<accession>D2VMR7</accession>
<feature type="chain" id="PRO_5003037691" evidence="1">
    <location>
        <begin position="20"/>
        <end position="420"/>
    </location>
</feature>
<sequence>MSQNLSLTLAGCLVTPSLASVDFDNSTRTLLYLYKGKVINGNVSSLILETNPLESNNGSRREISVVSTERILANPRFHKYEHIPDQIQLYYQVHSKLSENVLVYRKTVQDETNLYSLLQTPQDLYCVNPVSGDYATYSDGYVKIYKNVNYWANSCRLEEIKLSNNVYSFGFAMLPQSETCQLPRILLFSREKLNYFEGEHLIMEIPIPFTEDCKVSTDFKLGILFMADSKKILALDINNKFETLFRIDLGFYLVKGMTIDVEKKLLFIGSKHFIHIFNYGYFETIDPLQQEQLQQFSKEFMMKGRSMDYQEQVKSYFRSLYNDSSLTAVPPSAPSTYKGGGYCEIIPQLIPYVNGQSVLPTSNTSQTAVSSSSIGGATSVSNGSSAPVVNYNNNSAQVQTTTQRVSNQQQQQDTDCCVIL</sequence>
<keyword evidence="3" id="KW-1185">Reference proteome</keyword>
<feature type="signal peptide" evidence="1">
    <location>
        <begin position="1"/>
        <end position="19"/>
    </location>
</feature>
<name>D2VMR7_NAEGR</name>
<protein>
    <submittedName>
        <fullName evidence="2">Predicted protein</fullName>
    </submittedName>
</protein>
<evidence type="ECO:0000256" key="1">
    <source>
        <dbReference type="SAM" id="SignalP"/>
    </source>
</evidence>
<dbReference type="Proteomes" id="UP000006671">
    <property type="component" value="Unassembled WGS sequence"/>
</dbReference>
<gene>
    <name evidence="2" type="ORF">NAEGRDRAFT_50837</name>
</gene>
<proteinExistence type="predicted"/>
<evidence type="ECO:0000313" key="2">
    <source>
        <dbReference type="EMBL" id="EFC41781.1"/>
    </source>
</evidence>
<dbReference type="EMBL" id="GG738883">
    <property type="protein sequence ID" value="EFC41781.1"/>
    <property type="molecule type" value="Genomic_DNA"/>
</dbReference>
<dbReference type="VEuPathDB" id="AmoebaDB:NAEGRDRAFT_50837"/>
<dbReference type="GeneID" id="8851368"/>
<evidence type="ECO:0000313" key="3">
    <source>
        <dbReference type="Proteomes" id="UP000006671"/>
    </source>
</evidence>
<keyword evidence="1" id="KW-0732">Signal</keyword>
<dbReference type="RefSeq" id="XP_002674525.1">
    <property type="nucleotide sequence ID" value="XM_002674479.1"/>
</dbReference>
<dbReference type="AlphaFoldDB" id="D2VMR7"/>
<dbReference type="KEGG" id="ngr:NAEGRDRAFT_50837"/>
<reference evidence="2 3" key="1">
    <citation type="journal article" date="2010" name="Cell">
        <title>The genome of Naegleria gruberi illuminates early eukaryotic versatility.</title>
        <authorList>
            <person name="Fritz-Laylin L.K."/>
            <person name="Prochnik S.E."/>
            <person name="Ginger M.L."/>
            <person name="Dacks J.B."/>
            <person name="Carpenter M.L."/>
            <person name="Field M.C."/>
            <person name="Kuo A."/>
            <person name="Paredez A."/>
            <person name="Chapman J."/>
            <person name="Pham J."/>
            <person name="Shu S."/>
            <person name="Neupane R."/>
            <person name="Cipriano M."/>
            <person name="Mancuso J."/>
            <person name="Tu H."/>
            <person name="Salamov A."/>
            <person name="Lindquist E."/>
            <person name="Shapiro H."/>
            <person name="Lucas S."/>
            <person name="Grigoriev I.V."/>
            <person name="Cande W.Z."/>
            <person name="Fulton C."/>
            <person name="Rokhsar D.S."/>
            <person name="Dawson S.C."/>
        </authorList>
    </citation>
    <scope>NUCLEOTIDE SEQUENCE [LARGE SCALE GENOMIC DNA]</scope>
    <source>
        <strain evidence="2 3">NEG-M</strain>
    </source>
</reference>
<organism evidence="3">
    <name type="scientific">Naegleria gruberi</name>
    <name type="common">Amoeba</name>
    <dbReference type="NCBI Taxonomy" id="5762"/>
    <lineage>
        <taxon>Eukaryota</taxon>
        <taxon>Discoba</taxon>
        <taxon>Heterolobosea</taxon>
        <taxon>Tetramitia</taxon>
        <taxon>Eutetramitia</taxon>
        <taxon>Vahlkampfiidae</taxon>
        <taxon>Naegleria</taxon>
    </lineage>
</organism>